<dbReference type="PROSITE" id="PS01045">
    <property type="entry name" value="SQUALEN_PHYTOEN_SYN_2"/>
    <property type="match status" value="1"/>
</dbReference>
<dbReference type="Proteomes" id="UP000309033">
    <property type="component" value="Unassembled WGS sequence"/>
</dbReference>
<dbReference type="InterPro" id="IPR033904">
    <property type="entry name" value="Trans_IPPS_HH"/>
</dbReference>
<accession>A0A5R8Z602</accession>
<sequence length="335" mass="35488">MPVSRAYGHCERVVRTRARNFAYGIRLLPPPKRRALSAVYALARRIDDLGDEAGPVAGRLERLERERELLRALKTVPGPSGPDSMGPGSSGPGPGAVHPVTADPVMVALGDAAARFPLPLEAFEELIDGCAADVAGARYRCHDDLVGYCRQVAGSIGRLSLGVFGLAGGAYADDGTGNGELVLRRAAGRADALGVALQLTNILRDLREDRCAERVYLPADDLRRFGCTLGLDGRGDFTDPPERLAGLIRFEAARALGWYAEGMRLIPLLDRRSAACTAAMAGIYRRLLGRIATDPAQVLAGRLSLAPWVKAMVAARAITGAAQAEPEAGSQGESP</sequence>
<dbReference type="SFLD" id="SFLDS00005">
    <property type="entry name" value="Isoprenoid_Synthase_Type_I"/>
    <property type="match status" value="1"/>
</dbReference>
<organism evidence="4 5">
    <name type="scientific">Microbispora triticiradicis</name>
    <dbReference type="NCBI Taxonomy" id="2200763"/>
    <lineage>
        <taxon>Bacteria</taxon>
        <taxon>Bacillati</taxon>
        <taxon>Actinomycetota</taxon>
        <taxon>Actinomycetes</taxon>
        <taxon>Streptosporangiales</taxon>
        <taxon>Streptosporangiaceae</taxon>
        <taxon>Microbispora</taxon>
    </lineage>
</organism>
<dbReference type="Pfam" id="PF00494">
    <property type="entry name" value="SQS_PSY"/>
    <property type="match status" value="1"/>
</dbReference>
<dbReference type="OrthoDB" id="9807580at2"/>
<feature type="compositionally biased region" description="Low complexity" evidence="3">
    <location>
        <begin position="77"/>
        <end position="87"/>
    </location>
</feature>
<dbReference type="UniPathway" id="UPA00799"/>
<evidence type="ECO:0000313" key="5">
    <source>
        <dbReference type="Proteomes" id="UP000309033"/>
    </source>
</evidence>
<dbReference type="GO" id="GO:0051996">
    <property type="term" value="F:squalene synthase [NAD(P)H] activity"/>
    <property type="evidence" value="ECO:0007669"/>
    <property type="project" value="InterPro"/>
</dbReference>
<dbReference type="SFLD" id="SFLDG01212">
    <property type="entry name" value="Phytoene_synthase_like"/>
    <property type="match status" value="1"/>
</dbReference>
<dbReference type="SFLD" id="SFLDG01018">
    <property type="entry name" value="Squalene/Phytoene_Synthase_Lik"/>
    <property type="match status" value="1"/>
</dbReference>
<evidence type="ECO:0000256" key="2">
    <source>
        <dbReference type="ARBA" id="ARBA00022679"/>
    </source>
</evidence>
<dbReference type="GO" id="GO:0016117">
    <property type="term" value="P:carotenoid biosynthetic process"/>
    <property type="evidence" value="ECO:0007669"/>
    <property type="project" value="UniProtKB-ARBA"/>
</dbReference>
<dbReference type="CDD" id="cd00683">
    <property type="entry name" value="Trans_IPPS_HH"/>
    <property type="match status" value="1"/>
</dbReference>
<comment type="caution">
    <text evidence="4">The sequence shown here is derived from an EMBL/GenBank/DDBJ whole genome shotgun (WGS) entry which is preliminary data.</text>
</comment>
<dbReference type="InterPro" id="IPR044843">
    <property type="entry name" value="Trans_IPPS_bact-type"/>
</dbReference>
<dbReference type="PANTHER" id="PTHR31480">
    <property type="entry name" value="BIFUNCTIONAL LYCOPENE CYCLASE/PHYTOENE SYNTHASE"/>
    <property type="match status" value="1"/>
</dbReference>
<proteinExistence type="predicted"/>
<dbReference type="InterPro" id="IPR008949">
    <property type="entry name" value="Isoprenoid_synthase_dom_sf"/>
</dbReference>
<dbReference type="InterPro" id="IPR002060">
    <property type="entry name" value="Squ/phyt_synthse"/>
</dbReference>
<feature type="region of interest" description="Disordered" evidence="3">
    <location>
        <begin position="73"/>
        <end position="97"/>
    </location>
</feature>
<dbReference type="InterPro" id="IPR019845">
    <property type="entry name" value="Squalene/phytoene_synthase_CS"/>
</dbReference>
<reference evidence="4" key="1">
    <citation type="submission" date="2019-05" db="EMBL/GenBank/DDBJ databases">
        <title>Isolation, diversity and antifungal activity of Actinobacteria from wheat.</title>
        <authorList>
            <person name="Yu B."/>
        </authorList>
    </citation>
    <scope>NUCLEOTIDE SEQUENCE [LARGE SCALE GENOMIC DNA]</scope>
    <source>
        <strain evidence="4">NEAU-HEGS1-5</strain>
    </source>
</reference>
<gene>
    <name evidence="4" type="ORF">FED44_13435</name>
</gene>
<keyword evidence="2" id="KW-0808">Transferase</keyword>
<protein>
    <submittedName>
        <fullName evidence="4">Squalene synthase HpnD</fullName>
    </submittedName>
</protein>
<dbReference type="GO" id="GO:0004311">
    <property type="term" value="F:geranylgeranyl diphosphate synthase activity"/>
    <property type="evidence" value="ECO:0007669"/>
    <property type="project" value="InterPro"/>
</dbReference>
<dbReference type="EMBL" id="VANP01000004">
    <property type="protein sequence ID" value="TLP61041.1"/>
    <property type="molecule type" value="Genomic_DNA"/>
</dbReference>
<keyword evidence="5" id="KW-1185">Reference proteome</keyword>
<dbReference type="AlphaFoldDB" id="A0A5R8Z602"/>
<name>A0A5R8Z602_9ACTN</name>
<evidence type="ECO:0000256" key="3">
    <source>
        <dbReference type="SAM" id="MobiDB-lite"/>
    </source>
</evidence>
<evidence type="ECO:0000256" key="1">
    <source>
        <dbReference type="ARBA" id="ARBA00004684"/>
    </source>
</evidence>
<evidence type="ECO:0000313" key="4">
    <source>
        <dbReference type="EMBL" id="TLP61041.1"/>
    </source>
</evidence>
<comment type="pathway">
    <text evidence="1">Carotenoid biosynthesis; phytoene biosynthesis.</text>
</comment>
<dbReference type="SUPFAM" id="SSF48576">
    <property type="entry name" value="Terpenoid synthases"/>
    <property type="match status" value="1"/>
</dbReference>
<dbReference type="Gene3D" id="1.10.600.10">
    <property type="entry name" value="Farnesyl Diphosphate Synthase"/>
    <property type="match status" value="1"/>
</dbReference>